<dbReference type="InterPro" id="IPR050491">
    <property type="entry name" value="AmpC-like"/>
</dbReference>
<dbReference type="InterPro" id="IPR012338">
    <property type="entry name" value="Beta-lactam/transpept-like"/>
</dbReference>
<dbReference type="Proteomes" id="UP000463224">
    <property type="component" value="Unassembled WGS sequence"/>
</dbReference>
<feature type="signal peptide" evidence="1">
    <location>
        <begin position="1"/>
        <end position="27"/>
    </location>
</feature>
<gene>
    <name evidence="3" type="primary">ampH</name>
    <name evidence="3" type="ORF">GN330_14610</name>
</gene>
<sequence length="383" mass="40042">MFRLCRQLAVTLIAVSAAGLAATPATADPLLEETVSFAAEIFFLDVDVPGVVVAAVKDGETTVVGLGETRKGNGVAPTGDTVLRIGSITKTFTGAMLAHAVAAGEAGFTDPVAPLLPGALGAAAAKRAPIGLIDLATHAGGLPREVPRKPGPDSDPFSTITDDAFATWLDGNELLFRPGSAVLYSNFGFDLLSAALATAGKKPYPQLLAERVTDPLDMADTRFELAGDMADRLMSGHGFDGAPLPDVPSGDVITGSGGLRSTANDMLRWLQWHLDDAADGPAREVRFLDHGVYVQRDGLETVVGMDESGRMDGMGLAWVAMNATTDRPFVLQKAGALQGQMSYLAFAPDKGVGIFMSMNKFDFSAAYAMADFGNQLLVELAGH</sequence>
<evidence type="ECO:0000259" key="2">
    <source>
        <dbReference type="Pfam" id="PF00144"/>
    </source>
</evidence>
<evidence type="ECO:0000313" key="4">
    <source>
        <dbReference type="Proteomes" id="UP000463224"/>
    </source>
</evidence>
<keyword evidence="1" id="KW-0732">Signal</keyword>
<dbReference type="Pfam" id="PF00144">
    <property type="entry name" value="Beta-lactamase"/>
    <property type="match status" value="1"/>
</dbReference>
<evidence type="ECO:0000256" key="1">
    <source>
        <dbReference type="SAM" id="SignalP"/>
    </source>
</evidence>
<feature type="domain" description="Beta-lactamase-related" evidence="2">
    <location>
        <begin position="47"/>
        <end position="363"/>
    </location>
</feature>
<name>A0A844QH56_9HYPH</name>
<organism evidence="3 4">
    <name type="scientific">Nitratireductor arenosus</name>
    <dbReference type="NCBI Taxonomy" id="2682096"/>
    <lineage>
        <taxon>Bacteria</taxon>
        <taxon>Pseudomonadati</taxon>
        <taxon>Pseudomonadota</taxon>
        <taxon>Alphaproteobacteria</taxon>
        <taxon>Hyphomicrobiales</taxon>
        <taxon>Phyllobacteriaceae</taxon>
        <taxon>Nitratireductor</taxon>
    </lineage>
</organism>
<accession>A0A844QH56</accession>
<protein>
    <submittedName>
        <fullName evidence="3">D-alanyl-D-alanine-carboxypeptidase/endopeptidase AmpH</fullName>
    </submittedName>
</protein>
<comment type="caution">
    <text evidence="3">The sequence shown here is derived from an EMBL/GenBank/DDBJ whole genome shotgun (WGS) entry which is preliminary data.</text>
</comment>
<dbReference type="GO" id="GO:0004180">
    <property type="term" value="F:carboxypeptidase activity"/>
    <property type="evidence" value="ECO:0007669"/>
    <property type="project" value="UniProtKB-KW"/>
</dbReference>
<reference evidence="3 4" key="1">
    <citation type="submission" date="2019-12" db="EMBL/GenBank/DDBJ databases">
        <title>Nitratireductor arenosus sp. nov., Isolated from sea sand, Jeju island, South Korea.</title>
        <authorList>
            <person name="Kim W."/>
        </authorList>
    </citation>
    <scope>NUCLEOTIDE SEQUENCE [LARGE SCALE GENOMIC DNA]</scope>
    <source>
        <strain evidence="3 4">CAU 1489</strain>
    </source>
</reference>
<dbReference type="RefSeq" id="WP_156713408.1">
    <property type="nucleotide sequence ID" value="NZ_WPHG01000003.1"/>
</dbReference>
<dbReference type="PANTHER" id="PTHR46825">
    <property type="entry name" value="D-ALANYL-D-ALANINE-CARBOXYPEPTIDASE/ENDOPEPTIDASE AMPH"/>
    <property type="match status" value="1"/>
</dbReference>
<dbReference type="EMBL" id="WPHG01000003">
    <property type="protein sequence ID" value="MVA98477.1"/>
    <property type="molecule type" value="Genomic_DNA"/>
</dbReference>
<keyword evidence="3" id="KW-0645">Protease</keyword>
<dbReference type="Gene3D" id="3.40.710.10">
    <property type="entry name" value="DD-peptidase/beta-lactamase superfamily"/>
    <property type="match status" value="1"/>
</dbReference>
<dbReference type="AlphaFoldDB" id="A0A844QH56"/>
<proteinExistence type="predicted"/>
<dbReference type="PANTHER" id="PTHR46825:SF8">
    <property type="entry name" value="BETA-LACTAMASE-RELATED"/>
    <property type="match status" value="1"/>
</dbReference>
<evidence type="ECO:0000313" key="3">
    <source>
        <dbReference type="EMBL" id="MVA98477.1"/>
    </source>
</evidence>
<dbReference type="InterPro" id="IPR001466">
    <property type="entry name" value="Beta-lactam-related"/>
</dbReference>
<keyword evidence="4" id="KW-1185">Reference proteome</keyword>
<feature type="chain" id="PRO_5032633643" evidence="1">
    <location>
        <begin position="28"/>
        <end position="383"/>
    </location>
</feature>
<keyword evidence="3" id="KW-0378">Hydrolase</keyword>
<keyword evidence="3" id="KW-0121">Carboxypeptidase</keyword>
<dbReference type="SUPFAM" id="SSF56601">
    <property type="entry name" value="beta-lactamase/transpeptidase-like"/>
    <property type="match status" value="1"/>
</dbReference>
<dbReference type="NCBIfam" id="NF007943">
    <property type="entry name" value="PRK10662.1"/>
    <property type="match status" value="1"/>
</dbReference>